<dbReference type="Proteomes" id="UP001183648">
    <property type="component" value="Unassembled WGS sequence"/>
</dbReference>
<comment type="similarity">
    <text evidence="2">Belongs to the CorA metal ion transporter (MIT) (TC 1.A.35) family.</text>
</comment>
<name>A0ABU2C0Y3_9ACTN</name>
<feature type="transmembrane region" description="Helical" evidence="8">
    <location>
        <begin position="278"/>
        <end position="301"/>
    </location>
</feature>
<evidence type="ECO:0000256" key="4">
    <source>
        <dbReference type="ARBA" id="ARBA00022475"/>
    </source>
</evidence>
<dbReference type="InterPro" id="IPR045861">
    <property type="entry name" value="CorA_cytoplasmic_dom"/>
</dbReference>
<organism evidence="9 10">
    <name type="scientific">Nocardioides marmoribigeumensis</name>
    <dbReference type="NCBI Taxonomy" id="433649"/>
    <lineage>
        <taxon>Bacteria</taxon>
        <taxon>Bacillati</taxon>
        <taxon>Actinomycetota</taxon>
        <taxon>Actinomycetes</taxon>
        <taxon>Propionibacteriales</taxon>
        <taxon>Nocardioidaceae</taxon>
        <taxon>Nocardioides</taxon>
    </lineage>
</organism>
<dbReference type="Gene3D" id="1.20.58.340">
    <property type="entry name" value="Magnesium transport protein CorA, transmembrane region"/>
    <property type="match status" value="1"/>
</dbReference>
<evidence type="ECO:0000256" key="3">
    <source>
        <dbReference type="ARBA" id="ARBA00022448"/>
    </source>
</evidence>
<dbReference type="PANTHER" id="PTHR46494:SF1">
    <property type="entry name" value="CORA FAMILY METAL ION TRANSPORTER (EUROFUNG)"/>
    <property type="match status" value="1"/>
</dbReference>
<gene>
    <name evidence="9" type="ORF">J2S63_003887</name>
</gene>
<evidence type="ECO:0000256" key="7">
    <source>
        <dbReference type="ARBA" id="ARBA00023136"/>
    </source>
</evidence>
<evidence type="ECO:0000313" key="10">
    <source>
        <dbReference type="Proteomes" id="UP001183648"/>
    </source>
</evidence>
<dbReference type="CDD" id="cd12822">
    <property type="entry name" value="TmCorA-like"/>
    <property type="match status" value="1"/>
</dbReference>
<proteinExistence type="inferred from homology"/>
<protein>
    <submittedName>
        <fullName evidence="9">Mg2+ and Co2+ transporter CorA</fullName>
    </submittedName>
</protein>
<dbReference type="RefSeq" id="WP_310305897.1">
    <property type="nucleotide sequence ID" value="NZ_BAAAPS010000005.1"/>
</dbReference>
<dbReference type="Gene3D" id="3.30.460.20">
    <property type="entry name" value="CorA soluble domain-like"/>
    <property type="match status" value="1"/>
</dbReference>
<evidence type="ECO:0000256" key="2">
    <source>
        <dbReference type="ARBA" id="ARBA00009765"/>
    </source>
</evidence>
<keyword evidence="3" id="KW-0813">Transport</keyword>
<feature type="transmembrane region" description="Helical" evidence="8">
    <location>
        <begin position="308"/>
        <end position="328"/>
    </location>
</feature>
<dbReference type="PANTHER" id="PTHR46494">
    <property type="entry name" value="CORA FAMILY METAL ION TRANSPORTER (EUROFUNG)"/>
    <property type="match status" value="1"/>
</dbReference>
<comment type="subcellular location">
    <subcellularLocation>
        <location evidence="1">Cell membrane</location>
        <topology evidence="1">Multi-pass membrane protein</topology>
    </subcellularLocation>
</comment>
<dbReference type="SUPFAM" id="SSF143865">
    <property type="entry name" value="CorA soluble domain-like"/>
    <property type="match status" value="1"/>
</dbReference>
<comment type="caution">
    <text evidence="9">The sequence shown here is derived from an EMBL/GenBank/DDBJ whole genome shotgun (WGS) entry which is preliminary data.</text>
</comment>
<keyword evidence="5 8" id="KW-0812">Transmembrane</keyword>
<accession>A0ABU2C0Y3</accession>
<sequence>MQLRFIGPDGLAEHPTDAVSELLRRPDGVVWLDLPRWDGEAEHLLREVFGFHPRALSQCAQRNRVPTFEVYADHVFLVLHSPHAGAPGHVHSIELDQFVGERFLVTVHGPLSSAADPAAAQVEVTALAALLAAGDLSPQDGYELCYALTSTVAQRLGAFIAELTAGLWDLEYRFQAVVSGGPSARLREPEQFLDELFRARHGFLVARTQAATSREVFTRMQQVGAFGEGAAQKRIEDIADQLGHLCALADVEKDNLQGTIEFYQARTNTELTLAAERLAVIAAVTLPVTAVSSILGMNLIVNGSTQPAELAVAVLLMGAMSFLLLVWAKRQGWW</sequence>
<dbReference type="Pfam" id="PF01544">
    <property type="entry name" value="CorA"/>
    <property type="match status" value="1"/>
</dbReference>
<evidence type="ECO:0000256" key="6">
    <source>
        <dbReference type="ARBA" id="ARBA00022989"/>
    </source>
</evidence>
<evidence type="ECO:0000256" key="1">
    <source>
        <dbReference type="ARBA" id="ARBA00004651"/>
    </source>
</evidence>
<reference evidence="9 10" key="1">
    <citation type="submission" date="2023-07" db="EMBL/GenBank/DDBJ databases">
        <title>Sequencing the genomes of 1000 actinobacteria strains.</title>
        <authorList>
            <person name="Klenk H.-P."/>
        </authorList>
    </citation>
    <scope>NUCLEOTIDE SEQUENCE [LARGE SCALE GENOMIC DNA]</scope>
    <source>
        <strain evidence="9 10">DSM 19426</strain>
    </source>
</reference>
<dbReference type="InterPro" id="IPR045863">
    <property type="entry name" value="CorA_TM1_TM2"/>
</dbReference>
<dbReference type="EMBL" id="JAVDYG010000001">
    <property type="protein sequence ID" value="MDR7364334.1"/>
    <property type="molecule type" value="Genomic_DNA"/>
</dbReference>
<keyword evidence="6 8" id="KW-1133">Transmembrane helix</keyword>
<keyword evidence="4" id="KW-1003">Cell membrane</keyword>
<dbReference type="SUPFAM" id="SSF144083">
    <property type="entry name" value="Magnesium transport protein CorA, transmembrane region"/>
    <property type="match status" value="1"/>
</dbReference>
<keyword evidence="7 8" id="KW-0472">Membrane</keyword>
<dbReference type="InterPro" id="IPR002523">
    <property type="entry name" value="MgTranspt_CorA/ZnTranspt_ZntB"/>
</dbReference>
<keyword evidence="10" id="KW-1185">Reference proteome</keyword>
<evidence type="ECO:0000256" key="5">
    <source>
        <dbReference type="ARBA" id="ARBA00022692"/>
    </source>
</evidence>
<evidence type="ECO:0000313" key="9">
    <source>
        <dbReference type="EMBL" id="MDR7364334.1"/>
    </source>
</evidence>
<evidence type="ECO:0000256" key="8">
    <source>
        <dbReference type="SAM" id="Phobius"/>
    </source>
</evidence>